<dbReference type="STRING" id="106004.A0A1Y2G0H8"/>
<dbReference type="FunCoup" id="A0A1Y2G0H8">
    <property type="interactions" value="275"/>
</dbReference>
<dbReference type="SUPFAM" id="SSF50978">
    <property type="entry name" value="WD40 repeat-like"/>
    <property type="match status" value="1"/>
</dbReference>
<feature type="compositionally biased region" description="Polar residues" evidence="7">
    <location>
        <begin position="878"/>
        <end position="894"/>
    </location>
</feature>
<feature type="compositionally biased region" description="Acidic residues" evidence="7">
    <location>
        <begin position="1280"/>
        <end position="1289"/>
    </location>
</feature>
<dbReference type="OrthoDB" id="60955at2759"/>
<dbReference type="PANTHER" id="PTHR46200:SF1">
    <property type="entry name" value="GATOR COMPLEX PROTEIN WDR24"/>
    <property type="match status" value="1"/>
</dbReference>
<keyword evidence="2" id="KW-0479">Metal-binding</keyword>
<feature type="region of interest" description="Disordered" evidence="7">
    <location>
        <begin position="288"/>
        <end position="336"/>
    </location>
</feature>
<keyword evidence="1 6" id="KW-0853">WD repeat</keyword>
<dbReference type="GO" id="GO:0016239">
    <property type="term" value="P:positive regulation of macroautophagy"/>
    <property type="evidence" value="ECO:0007669"/>
    <property type="project" value="TreeGrafter"/>
</dbReference>
<feature type="compositionally biased region" description="Basic and acidic residues" evidence="7">
    <location>
        <begin position="84"/>
        <end position="98"/>
    </location>
</feature>
<dbReference type="GO" id="GO:0005774">
    <property type="term" value="C:vacuolar membrane"/>
    <property type="evidence" value="ECO:0007669"/>
    <property type="project" value="TreeGrafter"/>
</dbReference>
<evidence type="ECO:0000313" key="8">
    <source>
        <dbReference type="EMBL" id="ORY90154.1"/>
    </source>
</evidence>
<keyword evidence="4" id="KW-0863">Zinc-finger</keyword>
<dbReference type="PROSITE" id="PS00678">
    <property type="entry name" value="WD_REPEATS_1"/>
    <property type="match status" value="1"/>
</dbReference>
<feature type="compositionally biased region" description="Low complexity" evidence="7">
    <location>
        <begin position="982"/>
        <end position="998"/>
    </location>
</feature>
<sequence>MSAPPPVERPSRSTSAFSRLAGIVPSALSGSSASSGGSYGPQGSNSSTSSLPTNLIGATPARAQDALEALASADQSRLRNTSADGRRGDKSRSRERTAGDPSLAAYITQNRMVASGSGGAGAYWGGEALPPNASGSNFSMFAPGGSSFGGGGENASHFFPAGASAFSFEGGGGEIGSYRSSSGSPSLFNSQSRFTLAEQSSIPENTSGFMPSGSLAASWEPSSAASARARGESPVGGGRKMKESSRGLRFAVHTASRDRAMVGLAKPPGEGEQGRVAVAGRTCLKVLKVPHGGPRRGVDTPSHSHKSGSSIAYRRSRTRGLALGRNEDEDSASEKAAEREEVLETLDVRLGAKLGPAYLFSDVRWGYEATSNKLATSFTNGAVALWDLGNGATVKVSHQIKYEHDRAVNRVVFGGQSGSWLMSGGQDGQMKLWDIREPRPASLILKASSPVRHLAFSPSVAQPFTLVAACGSGTLIRYDIRYTGRQGGGAIDRIAGHVGSCLAMDWRDNLDGERSDTAGGNREGGWVATGGLDKTIKIWDFSLPTLSTKPARTLHASQPVQAIAWHPTRPTELASSPLPLLSVDGGVDDAPPPTPTTEVPLMKDVGGGAWKNEVEVWDTRRPYFPKLAIKTDEPTSALTYNDDETIWSTSKSSTTFLQHDINSDSYALLDSVERPSAPWNLEGEMVFVEDPRHPNKNSPFRTPSPARTPERGGIDSPAYRPDSLINSVANIDPDFHPGAFTYLANSLQLVGTSFSEICDANAEAYSYAERPDASQLWETLKIWLDDAPFLPDSPPLTPPETESDNRSAPPAGPSLPSRLDEWLLSPVTPSTPSSDLKSSNPPSRLSFSNSLALRVTASHSPRLLPTESKIPLDDFSEESTASDNDPSPPLQTGYSYYPELSSASSDSDHPIQSRLRKLSSSTHAGPNKLVRSFSALNPPTGRRSRSSTLAGGEAPLDVAGDEILLDPPLPPRPSSATRLQSRRPSSSSGSDSGDEAPSQQHQRIRAAKIQALQSSLTKRRGSAGDQRRPALSRDSMQVKGSRRPSNDVAGPNMSRRGSVPFAAFSRSVGVDQVAKPKEMGPSPKELKEAASLAHTNEATRLIKEQIKISLQDYADMGDHQLCATVCCVLKDKEMDFSPLFVARVTKAYLDLLRRSKLHTAAAAINKYCATASLRALTQNTVVFHTACGQCGKALDQPPFGVCSRCSAQVTRCCICHLVVRSLYLCCAACGHGAHPDCLASFAAALAPRSVRHSHDASPHDASHPSTPGIGTPLRAWMWGEDGEDGEEETVELASAEADEKRKERLELLNSCPAGLCGHSPCLLTLALEQL</sequence>
<dbReference type="InterPro" id="IPR019775">
    <property type="entry name" value="WD40_repeat_CS"/>
</dbReference>
<dbReference type="InterPro" id="IPR036322">
    <property type="entry name" value="WD40_repeat_dom_sf"/>
</dbReference>
<feature type="region of interest" description="Disordered" evidence="7">
    <location>
        <begin position="27"/>
        <end position="103"/>
    </location>
</feature>
<dbReference type="InterPro" id="IPR001680">
    <property type="entry name" value="WD40_rpt"/>
</dbReference>
<dbReference type="Proteomes" id="UP000193467">
    <property type="component" value="Unassembled WGS sequence"/>
</dbReference>
<evidence type="ECO:0000256" key="2">
    <source>
        <dbReference type="ARBA" id="ARBA00022723"/>
    </source>
</evidence>
<dbReference type="SMART" id="SM00320">
    <property type="entry name" value="WD40"/>
    <property type="match status" value="5"/>
</dbReference>
<evidence type="ECO:0000256" key="1">
    <source>
        <dbReference type="ARBA" id="ARBA00022574"/>
    </source>
</evidence>
<feature type="compositionally biased region" description="Low complexity" evidence="7">
    <location>
        <begin position="27"/>
        <end position="55"/>
    </location>
</feature>
<evidence type="ECO:0000256" key="4">
    <source>
        <dbReference type="ARBA" id="ARBA00022771"/>
    </source>
</evidence>
<protein>
    <submittedName>
        <fullName evidence="8">Uncharacterized protein</fullName>
    </submittedName>
</protein>
<feature type="repeat" description="WD" evidence="6">
    <location>
        <begin position="527"/>
        <end position="542"/>
    </location>
</feature>
<feature type="compositionally biased region" description="Low complexity" evidence="7">
    <location>
        <begin position="214"/>
        <end position="228"/>
    </location>
</feature>
<dbReference type="GO" id="GO:0005829">
    <property type="term" value="C:cytosol"/>
    <property type="evidence" value="ECO:0007669"/>
    <property type="project" value="TreeGrafter"/>
</dbReference>
<feature type="region of interest" description="Disordered" evidence="7">
    <location>
        <begin position="790"/>
        <end position="845"/>
    </location>
</feature>
<feature type="compositionally biased region" description="Polar residues" evidence="7">
    <location>
        <begin position="835"/>
        <end position="845"/>
    </location>
</feature>
<feature type="region of interest" description="Disordered" evidence="7">
    <location>
        <begin position="203"/>
        <end position="247"/>
    </location>
</feature>
<keyword evidence="9" id="KW-1185">Reference proteome</keyword>
<evidence type="ECO:0000256" key="5">
    <source>
        <dbReference type="ARBA" id="ARBA00022833"/>
    </source>
</evidence>
<dbReference type="Pfam" id="PF00400">
    <property type="entry name" value="WD40"/>
    <property type="match status" value="2"/>
</dbReference>
<accession>A0A1Y2G0H8</accession>
<feature type="compositionally biased region" description="Basic and acidic residues" evidence="7">
    <location>
        <begin position="1252"/>
        <end position="1262"/>
    </location>
</feature>
<reference evidence="8 9" key="1">
    <citation type="submission" date="2016-07" db="EMBL/GenBank/DDBJ databases">
        <title>Pervasive Adenine N6-methylation of Active Genes in Fungi.</title>
        <authorList>
            <consortium name="DOE Joint Genome Institute"/>
            <person name="Mondo S.J."/>
            <person name="Dannebaum R.O."/>
            <person name="Kuo R.C."/>
            <person name="Labutti K."/>
            <person name="Haridas S."/>
            <person name="Kuo A."/>
            <person name="Salamov A."/>
            <person name="Ahrendt S.R."/>
            <person name="Lipzen A."/>
            <person name="Sullivan W."/>
            <person name="Andreopoulos W.B."/>
            <person name="Clum A."/>
            <person name="Lindquist E."/>
            <person name="Daum C."/>
            <person name="Ramamoorthy G.K."/>
            <person name="Gryganskyi A."/>
            <person name="Culley D."/>
            <person name="Magnuson J.K."/>
            <person name="James T.Y."/>
            <person name="O'Malley M.A."/>
            <person name="Stajich J.E."/>
            <person name="Spatafora J.W."/>
            <person name="Visel A."/>
            <person name="Grigoriev I.V."/>
        </authorList>
    </citation>
    <scope>NUCLEOTIDE SEQUENCE [LARGE SCALE GENOMIC DNA]</scope>
    <source>
        <strain evidence="8 9">62-1032</strain>
    </source>
</reference>
<evidence type="ECO:0000256" key="7">
    <source>
        <dbReference type="SAM" id="MobiDB-lite"/>
    </source>
</evidence>
<dbReference type="InParanoid" id="A0A1Y2G0H8"/>
<dbReference type="GO" id="GO:0008270">
    <property type="term" value="F:zinc ion binding"/>
    <property type="evidence" value="ECO:0007669"/>
    <property type="project" value="UniProtKB-KW"/>
</dbReference>
<organism evidence="8 9">
    <name type="scientific">Leucosporidium creatinivorum</name>
    <dbReference type="NCBI Taxonomy" id="106004"/>
    <lineage>
        <taxon>Eukaryota</taxon>
        <taxon>Fungi</taxon>
        <taxon>Dikarya</taxon>
        <taxon>Basidiomycota</taxon>
        <taxon>Pucciniomycotina</taxon>
        <taxon>Microbotryomycetes</taxon>
        <taxon>Leucosporidiales</taxon>
        <taxon>Leucosporidium</taxon>
    </lineage>
</organism>
<dbReference type="EMBL" id="MCGR01000004">
    <property type="protein sequence ID" value="ORY90154.1"/>
    <property type="molecule type" value="Genomic_DNA"/>
</dbReference>
<feature type="region of interest" description="Disordered" evidence="7">
    <location>
        <begin position="1252"/>
        <end position="1289"/>
    </location>
</feature>
<keyword evidence="5" id="KW-0862">Zinc</keyword>
<feature type="region of interest" description="Disordered" evidence="7">
    <location>
        <begin position="875"/>
        <end position="1058"/>
    </location>
</feature>
<feature type="region of interest" description="Disordered" evidence="7">
    <location>
        <begin position="690"/>
        <end position="715"/>
    </location>
</feature>
<name>A0A1Y2G0H8_9BASI</name>
<evidence type="ECO:0000256" key="6">
    <source>
        <dbReference type="PROSITE-ProRule" id="PRU00221"/>
    </source>
</evidence>
<evidence type="ECO:0000256" key="3">
    <source>
        <dbReference type="ARBA" id="ARBA00022737"/>
    </source>
</evidence>
<dbReference type="InterPro" id="IPR037590">
    <property type="entry name" value="WDR24"/>
</dbReference>
<dbReference type="PANTHER" id="PTHR46200">
    <property type="entry name" value="GATOR COMPLEX PROTEIN WDR24"/>
    <property type="match status" value="1"/>
</dbReference>
<evidence type="ECO:0000313" key="9">
    <source>
        <dbReference type="Proteomes" id="UP000193467"/>
    </source>
</evidence>
<dbReference type="PROSITE" id="PS50082">
    <property type="entry name" value="WD_REPEATS_2"/>
    <property type="match status" value="2"/>
</dbReference>
<dbReference type="Gene3D" id="2.130.10.10">
    <property type="entry name" value="YVTN repeat-like/Quinoprotein amine dehydrogenase"/>
    <property type="match status" value="1"/>
</dbReference>
<dbReference type="GO" id="GO:0061700">
    <property type="term" value="C:GATOR2 complex"/>
    <property type="evidence" value="ECO:0007669"/>
    <property type="project" value="TreeGrafter"/>
</dbReference>
<feature type="compositionally biased region" description="Low complexity" evidence="7">
    <location>
        <begin position="825"/>
        <end position="834"/>
    </location>
</feature>
<feature type="repeat" description="WD" evidence="6">
    <location>
        <begin position="401"/>
        <end position="443"/>
    </location>
</feature>
<feature type="compositionally biased region" description="Polar residues" evidence="7">
    <location>
        <begin position="73"/>
        <end position="83"/>
    </location>
</feature>
<dbReference type="InterPro" id="IPR015943">
    <property type="entry name" value="WD40/YVTN_repeat-like_dom_sf"/>
</dbReference>
<proteinExistence type="predicted"/>
<keyword evidence="3" id="KW-0677">Repeat</keyword>
<gene>
    <name evidence="8" type="ORF">BCR35DRAFT_299710</name>
</gene>
<comment type="caution">
    <text evidence="8">The sequence shown here is derived from an EMBL/GenBank/DDBJ whole genome shotgun (WGS) entry which is preliminary data.</text>
</comment>
<dbReference type="GO" id="GO:1904263">
    <property type="term" value="P:positive regulation of TORC1 signaling"/>
    <property type="evidence" value="ECO:0007669"/>
    <property type="project" value="TreeGrafter"/>
</dbReference>
<dbReference type="PROSITE" id="PS50294">
    <property type="entry name" value="WD_REPEATS_REGION"/>
    <property type="match status" value="1"/>
</dbReference>